<evidence type="ECO:0000313" key="2">
    <source>
        <dbReference type="EMBL" id="HIT98589.1"/>
    </source>
</evidence>
<evidence type="ECO:0000313" key="3">
    <source>
        <dbReference type="Proteomes" id="UP000824161"/>
    </source>
</evidence>
<name>A0A9D1HBL5_9FLAO</name>
<feature type="chain" id="PRO_5038822171" description="Lipoprotein" evidence="1">
    <location>
        <begin position="21"/>
        <end position="361"/>
    </location>
</feature>
<gene>
    <name evidence="2" type="ORF">IAC44_07115</name>
</gene>
<dbReference type="Proteomes" id="UP000824161">
    <property type="component" value="Unassembled WGS sequence"/>
</dbReference>
<organism evidence="2 3">
    <name type="scientific">Candidatus Merdimorpha stercoravium</name>
    <dbReference type="NCBI Taxonomy" id="2840863"/>
    <lineage>
        <taxon>Bacteria</taxon>
        <taxon>Pseudomonadati</taxon>
        <taxon>Bacteroidota</taxon>
        <taxon>Flavobacteriia</taxon>
        <taxon>Flavobacteriales</taxon>
        <taxon>Candidatus Merdimorpha</taxon>
    </lineage>
</organism>
<reference evidence="2" key="2">
    <citation type="journal article" date="2021" name="PeerJ">
        <title>Extensive microbial diversity within the chicken gut microbiome revealed by metagenomics and culture.</title>
        <authorList>
            <person name="Gilroy R."/>
            <person name="Ravi A."/>
            <person name="Getino M."/>
            <person name="Pursley I."/>
            <person name="Horton D.L."/>
            <person name="Alikhan N.F."/>
            <person name="Baker D."/>
            <person name="Gharbi K."/>
            <person name="Hall N."/>
            <person name="Watson M."/>
            <person name="Adriaenssens E.M."/>
            <person name="Foster-Nyarko E."/>
            <person name="Jarju S."/>
            <person name="Secka A."/>
            <person name="Antonio M."/>
            <person name="Oren A."/>
            <person name="Chaudhuri R.R."/>
            <person name="La Ragione R."/>
            <person name="Hildebrand F."/>
            <person name="Pallen M.J."/>
        </authorList>
    </citation>
    <scope>NUCLEOTIDE SEQUENCE</scope>
    <source>
        <strain evidence="2">1383</strain>
    </source>
</reference>
<dbReference type="EMBL" id="DVLY01000180">
    <property type="protein sequence ID" value="HIT98589.1"/>
    <property type="molecule type" value="Genomic_DNA"/>
</dbReference>
<protein>
    <recommendedName>
        <fullName evidence="4">Lipoprotein</fullName>
    </recommendedName>
</protein>
<evidence type="ECO:0008006" key="4">
    <source>
        <dbReference type="Google" id="ProtNLM"/>
    </source>
</evidence>
<proteinExistence type="predicted"/>
<comment type="caution">
    <text evidence="2">The sequence shown here is derived from an EMBL/GenBank/DDBJ whole genome shotgun (WGS) entry which is preliminary data.</text>
</comment>
<accession>A0A9D1HBL5</accession>
<feature type="signal peptide" evidence="1">
    <location>
        <begin position="1"/>
        <end position="20"/>
    </location>
</feature>
<keyword evidence="1" id="KW-0732">Signal</keyword>
<evidence type="ECO:0000256" key="1">
    <source>
        <dbReference type="SAM" id="SignalP"/>
    </source>
</evidence>
<sequence>MKKRLIPFCMAALLALGACGGGAKKDAEGFPPAKTLVADSIAIEEVLQPSWGGIYGDYAVLVSRMTSKVVFRYRLPDWTFVDSSFSKGGGPDDLLYGFLQGTNNTDGTFWVSEPARQSLMQFGDKDGRLQKLRTVRNGTSHSVYFGQVFDNRILISEHKAEVEGTIDNVDTYQSSFTIGDSLSLVDSLLCYTKTSQRMWREDNMNYVTIVSYNPPQYKAWGDRLAVWYPDTRNMLVYRVGEDGKMNLEHTYGDTLSIDRVRSVDVSSIDWDNVSNPELIAATDEYLFLQTTVYSPSDGEDDSEEVLGNEIRVYDWQMNPVSKFELDKKEATTVWVDPQRRKMYAYNPRLDFEQVYVYEYEL</sequence>
<dbReference type="PROSITE" id="PS51257">
    <property type="entry name" value="PROKAR_LIPOPROTEIN"/>
    <property type="match status" value="1"/>
</dbReference>
<dbReference type="AlphaFoldDB" id="A0A9D1HBL5"/>
<reference evidence="2" key="1">
    <citation type="submission" date="2020-10" db="EMBL/GenBank/DDBJ databases">
        <authorList>
            <person name="Gilroy R."/>
        </authorList>
    </citation>
    <scope>NUCLEOTIDE SEQUENCE</scope>
    <source>
        <strain evidence="2">1383</strain>
    </source>
</reference>